<dbReference type="Proteomes" id="UP000191663">
    <property type="component" value="Unassembled WGS sequence"/>
</dbReference>
<dbReference type="EMBL" id="MUKB01000034">
    <property type="protein sequence ID" value="OPX18162.1"/>
    <property type="molecule type" value="Genomic_DNA"/>
</dbReference>
<dbReference type="SUPFAM" id="SSF51569">
    <property type="entry name" value="Aldolase"/>
    <property type="match status" value="1"/>
</dbReference>
<evidence type="ECO:0000256" key="2">
    <source>
        <dbReference type="ARBA" id="ARBA00023270"/>
    </source>
</evidence>
<dbReference type="PANTHER" id="PTHR10889:SF1">
    <property type="entry name" value="DEOXYRIBOSE-PHOSPHATE ALDOLASE"/>
    <property type="match status" value="1"/>
</dbReference>
<proteinExistence type="predicted"/>
<dbReference type="NCBIfam" id="TIGR00126">
    <property type="entry name" value="deoC"/>
    <property type="match status" value="1"/>
</dbReference>
<dbReference type="GO" id="GO:0005737">
    <property type="term" value="C:cytoplasm"/>
    <property type="evidence" value="ECO:0007669"/>
    <property type="project" value="InterPro"/>
</dbReference>
<comment type="caution">
    <text evidence="4">The sequence shown here is derived from an EMBL/GenBank/DDBJ whole genome shotgun (WGS) entry which is preliminary data.</text>
</comment>
<name>A0A1V4QFZ9_UNCW3</name>
<dbReference type="AlphaFoldDB" id="A0A1V4QFZ9"/>
<sequence>EIEAVVSCAQGRLVKVILECCLLTDEEKIAGAKIVKDAGAHFVKTSTGLSKWGARLEDVILLRQAVGPDFGVKASGGIRTYQQVCSFVEAGADRIGTSAGLKIMEEFRISSSS</sequence>
<organism evidence="4 5">
    <name type="scientific">candidate division WOR-3 bacterium 4484_100</name>
    <dbReference type="NCBI Taxonomy" id="1936077"/>
    <lineage>
        <taxon>Bacteria</taxon>
        <taxon>Bacteria division WOR-3</taxon>
    </lineage>
</organism>
<reference evidence="5" key="1">
    <citation type="submission" date="2017-01" db="EMBL/GenBank/DDBJ databases">
        <title>Novel pathways for hydrocarbon cycling and metabolic interdependencies in hydrothermal sediment communities.</title>
        <authorList>
            <person name="Dombrowski N."/>
            <person name="Seitz K."/>
            <person name="Teske A."/>
            <person name="Baker B."/>
        </authorList>
    </citation>
    <scope>NUCLEOTIDE SEQUENCE [LARGE SCALE GENOMIC DNA]</scope>
</reference>
<dbReference type="Gene3D" id="3.20.20.70">
    <property type="entry name" value="Aldolase class I"/>
    <property type="match status" value="1"/>
</dbReference>
<evidence type="ECO:0000256" key="3">
    <source>
        <dbReference type="NCBIfam" id="TIGR00126"/>
    </source>
</evidence>
<dbReference type="InterPro" id="IPR011343">
    <property type="entry name" value="DeoC"/>
</dbReference>
<dbReference type="SMART" id="SM01133">
    <property type="entry name" value="DeoC"/>
    <property type="match status" value="1"/>
</dbReference>
<protein>
    <recommendedName>
        <fullName evidence="3">Deoxyribose-phosphate aldolase</fullName>
        <ecNumber evidence="3">4.1.2.4</ecNumber>
    </recommendedName>
</protein>
<dbReference type="GO" id="GO:0009264">
    <property type="term" value="P:deoxyribonucleotide catabolic process"/>
    <property type="evidence" value="ECO:0007669"/>
    <property type="project" value="UniProtKB-UniRule"/>
</dbReference>
<dbReference type="PANTHER" id="PTHR10889">
    <property type="entry name" value="DEOXYRIBOSE-PHOSPHATE ALDOLASE"/>
    <property type="match status" value="1"/>
</dbReference>
<dbReference type="GO" id="GO:0016052">
    <property type="term" value="P:carbohydrate catabolic process"/>
    <property type="evidence" value="ECO:0007669"/>
    <property type="project" value="TreeGrafter"/>
</dbReference>
<evidence type="ECO:0000256" key="1">
    <source>
        <dbReference type="ARBA" id="ARBA00022490"/>
    </source>
</evidence>
<feature type="non-terminal residue" evidence="4">
    <location>
        <position position="1"/>
    </location>
</feature>
<accession>A0A1V4QFZ9</accession>
<dbReference type="InterPro" id="IPR002915">
    <property type="entry name" value="DeoC/FbaB/LacD_aldolase"/>
</dbReference>
<dbReference type="EC" id="4.1.2.4" evidence="3"/>
<keyword evidence="2" id="KW-0704">Schiff base</keyword>
<dbReference type="InterPro" id="IPR013785">
    <property type="entry name" value="Aldolase_TIM"/>
</dbReference>
<evidence type="ECO:0000313" key="5">
    <source>
        <dbReference type="Proteomes" id="UP000191663"/>
    </source>
</evidence>
<keyword evidence="1" id="KW-0963">Cytoplasm</keyword>
<gene>
    <name evidence="4" type="ORF">BXT86_02575</name>
</gene>
<evidence type="ECO:0000313" key="4">
    <source>
        <dbReference type="EMBL" id="OPX18162.1"/>
    </source>
</evidence>
<dbReference type="GO" id="GO:0004139">
    <property type="term" value="F:deoxyribose-phosphate aldolase activity"/>
    <property type="evidence" value="ECO:0007669"/>
    <property type="project" value="UniProtKB-UniRule"/>
</dbReference>